<evidence type="ECO:0000256" key="2">
    <source>
        <dbReference type="ARBA" id="ARBA00005695"/>
    </source>
</evidence>
<dbReference type="FunFam" id="3.90.76.10:FF:000001">
    <property type="entry name" value="Oligopeptide ABC transporter substrate-binding protein"/>
    <property type="match status" value="1"/>
</dbReference>
<comment type="subcellular location">
    <subcellularLocation>
        <location evidence="1">Cell envelope</location>
    </subcellularLocation>
</comment>
<dbReference type="GO" id="GO:0043190">
    <property type="term" value="C:ATP-binding cassette (ABC) transporter complex"/>
    <property type="evidence" value="ECO:0007669"/>
    <property type="project" value="InterPro"/>
</dbReference>
<comment type="similarity">
    <text evidence="2">Belongs to the bacterial solute-binding protein 5 family.</text>
</comment>
<keyword evidence="9" id="KW-1185">Reference proteome</keyword>
<dbReference type="FunFam" id="3.10.105.10:FF:000001">
    <property type="entry name" value="Oligopeptide ABC transporter, oligopeptide-binding protein"/>
    <property type="match status" value="1"/>
</dbReference>
<dbReference type="Gene3D" id="3.10.105.10">
    <property type="entry name" value="Dipeptide-binding Protein, Domain 3"/>
    <property type="match status" value="1"/>
</dbReference>
<evidence type="ECO:0000256" key="6">
    <source>
        <dbReference type="SAM" id="SignalP"/>
    </source>
</evidence>
<dbReference type="GO" id="GO:0030288">
    <property type="term" value="C:outer membrane-bounded periplasmic space"/>
    <property type="evidence" value="ECO:0007669"/>
    <property type="project" value="UniProtKB-ARBA"/>
</dbReference>
<feature type="chain" id="PRO_5018762570" evidence="6">
    <location>
        <begin position="34"/>
        <end position="548"/>
    </location>
</feature>
<dbReference type="GO" id="GO:1904680">
    <property type="term" value="F:peptide transmembrane transporter activity"/>
    <property type="evidence" value="ECO:0007669"/>
    <property type="project" value="TreeGrafter"/>
</dbReference>
<comment type="caution">
    <text evidence="8">The sequence shown here is derived from an EMBL/GenBank/DDBJ whole genome shotgun (WGS) entry which is preliminary data.</text>
</comment>
<sequence length="548" mass="61409">MILKAKTKSAGLVVAIALSLIMINNTPNSNAQAANTKQEISLYSNSDISSLDVSKVTDSNTFTQLDNVDEGLYQYDKNGKPKPALATKTIISNDKKTYTINLRKNAHWSNGDPVTAHDFVYSWRRAVNPDTASEYIYLLSNLKNAEEIAAGKKPINQLGVEATGKYQLKIQLNKPQAYFKMILARETLFPLNKKVVEKYGKSYGTSSNKAVYNGPFVNTGWNGSNSSWKLKPNPYYWDKKHVKLQQINYSVVKEPSTAYNLYQTNKLDQMTLVGEQAKQMAGDKDIVRRPLAATQYLQSNLKKGNGLENKNIRTAISLSINRKQITKRILANGSTPASGFVSQGLAKNPKTGKDFYKETYVKNTADYNPKLARKLFKKGLQQTGKKKIEITLLTTDIDTSKQVAEFIQGQIQSNLSKIKVTMKAVPANNRIAAVSKGDYDIVFQGWSADFADPYTFLQMFTTKSPQNHSGWSNTTYDQAIADSNNKDAANKQSRWNDMLLAEKTLLKNQGVTPLYRMNNEDLVNPKLKGILYNQVNGHYVYKNAYLTK</sequence>
<keyword evidence="5" id="KW-0653">Protein transport</keyword>
<evidence type="ECO:0000256" key="3">
    <source>
        <dbReference type="ARBA" id="ARBA00022448"/>
    </source>
</evidence>
<dbReference type="AlphaFoldDB" id="A0A3R6WBL0"/>
<dbReference type="EMBL" id="QOCR01000001">
    <property type="protein sequence ID" value="RHW52129.1"/>
    <property type="molecule type" value="Genomic_DNA"/>
</dbReference>
<dbReference type="PANTHER" id="PTHR30290">
    <property type="entry name" value="PERIPLASMIC BINDING COMPONENT OF ABC TRANSPORTER"/>
    <property type="match status" value="1"/>
</dbReference>
<evidence type="ECO:0000256" key="4">
    <source>
        <dbReference type="ARBA" id="ARBA00022729"/>
    </source>
</evidence>
<dbReference type="PANTHER" id="PTHR30290:SF10">
    <property type="entry name" value="PERIPLASMIC OLIGOPEPTIDE-BINDING PROTEIN-RELATED"/>
    <property type="match status" value="1"/>
</dbReference>
<evidence type="ECO:0000313" key="8">
    <source>
        <dbReference type="EMBL" id="RHW52129.1"/>
    </source>
</evidence>
<dbReference type="Gene3D" id="3.90.76.10">
    <property type="entry name" value="Dipeptide-binding Protein, Domain 1"/>
    <property type="match status" value="1"/>
</dbReference>
<dbReference type="Proteomes" id="UP000284109">
    <property type="component" value="Unassembled WGS sequence"/>
</dbReference>
<protein>
    <submittedName>
        <fullName evidence="8">Peptide ABC transporter substrate-binding protein</fullName>
    </submittedName>
</protein>
<dbReference type="RefSeq" id="WP_118899890.1">
    <property type="nucleotide sequence ID" value="NZ_QOCR01000001.1"/>
</dbReference>
<keyword evidence="5" id="KW-0571">Peptide transport</keyword>
<evidence type="ECO:0000259" key="7">
    <source>
        <dbReference type="Pfam" id="PF00496"/>
    </source>
</evidence>
<reference evidence="8 9" key="1">
    <citation type="submission" date="2018-07" db="EMBL/GenBank/DDBJ databases">
        <title>Genome sequences of six Lactobacillus spp. isolated from bumble bee guts.</title>
        <authorList>
            <person name="Motta E.V.S."/>
            <person name="Moran N.A."/>
        </authorList>
    </citation>
    <scope>NUCLEOTIDE SEQUENCE [LARGE SCALE GENOMIC DNA]</scope>
    <source>
        <strain evidence="8 9">BI-1.1</strain>
    </source>
</reference>
<evidence type="ECO:0000256" key="1">
    <source>
        <dbReference type="ARBA" id="ARBA00004196"/>
    </source>
</evidence>
<dbReference type="InterPro" id="IPR000914">
    <property type="entry name" value="SBP_5_dom"/>
</dbReference>
<keyword evidence="3" id="KW-0813">Transport</keyword>
<dbReference type="GO" id="GO:0015833">
    <property type="term" value="P:peptide transport"/>
    <property type="evidence" value="ECO:0007669"/>
    <property type="project" value="UniProtKB-KW"/>
</dbReference>
<gene>
    <name evidence="8" type="ORF">DS831_02035</name>
</gene>
<dbReference type="CDD" id="cd08504">
    <property type="entry name" value="PBP2_OppA"/>
    <property type="match status" value="1"/>
</dbReference>
<organism evidence="8 9">
    <name type="scientific">Bombilactobacillus bombi</name>
    <dbReference type="NCBI Taxonomy" id="1303590"/>
    <lineage>
        <taxon>Bacteria</taxon>
        <taxon>Bacillati</taxon>
        <taxon>Bacillota</taxon>
        <taxon>Bacilli</taxon>
        <taxon>Lactobacillales</taxon>
        <taxon>Lactobacillaceae</taxon>
        <taxon>Bombilactobacillus</taxon>
    </lineage>
</organism>
<dbReference type="Pfam" id="PF00496">
    <property type="entry name" value="SBP_bac_5"/>
    <property type="match status" value="1"/>
</dbReference>
<proteinExistence type="inferred from homology"/>
<dbReference type="InterPro" id="IPR030678">
    <property type="entry name" value="Peptide/Ni-bd"/>
</dbReference>
<evidence type="ECO:0000256" key="5">
    <source>
        <dbReference type="ARBA" id="ARBA00022856"/>
    </source>
</evidence>
<dbReference type="PIRSF" id="PIRSF002741">
    <property type="entry name" value="MppA"/>
    <property type="match status" value="1"/>
</dbReference>
<accession>A0A3R6WBL0</accession>
<dbReference type="InterPro" id="IPR039424">
    <property type="entry name" value="SBP_5"/>
</dbReference>
<dbReference type="OrthoDB" id="403896at2"/>
<evidence type="ECO:0000313" key="9">
    <source>
        <dbReference type="Proteomes" id="UP000284109"/>
    </source>
</evidence>
<feature type="domain" description="Solute-binding protein family 5" evidence="7">
    <location>
        <begin position="80"/>
        <end position="466"/>
    </location>
</feature>
<feature type="signal peptide" evidence="6">
    <location>
        <begin position="1"/>
        <end position="33"/>
    </location>
</feature>
<dbReference type="Gene3D" id="3.40.190.10">
    <property type="entry name" value="Periplasmic binding protein-like II"/>
    <property type="match status" value="1"/>
</dbReference>
<dbReference type="SUPFAM" id="SSF53850">
    <property type="entry name" value="Periplasmic binding protein-like II"/>
    <property type="match status" value="1"/>
</dbReference>
<name>A0A3R6WBL0_9LACO</name>
<keyword evidence="4 6" id="KW-0732">Signal</keyword>